<keyword evidence="7 9" id="KW-0472">Membrane</keyword>
<evidence type="ECO:0000256" key="4">
    <source>
        <dbReference type="ARBA" id="ARBA00022679"/>
    </source>
</evidence>
<dbReference type="AlphaFoldDB" id="A0A1H3ESY9"/>
<dbReference type="PANTHER" id="PTHR33908">
    <property type="entry name" value="MANNOSYLTRANSFERASE YKCB-RELATED"/>
    <property type="match status" value="1"/>
</dbReference>
<dbReference type="Pfam" id="PF13231">
    <property type="entry name" value="PMT_2"/>
    <property type="match status" value="1"/>
</dbReference>
<evidence type="ECO:0000256" key="8">
    <source>
        <dbReference type="SAM" id="MobiDB-lite"/>
    </source>
</evidence>
<feature type="transmembrane region" description="Helical" evidence="9">
    <location>
        <begin position="165"/>
        <end position="183"/>
    </location>
</feature>
<sequence length="542" mass="56012">MLPRLGGTQAAPTAPAPVRPARRPSPWTRLGERPGRPWPVVVLAVLLAGLVAVGVVARFVAPPELWLDEAQSVAIARLPLPELLDALEQDGSPPLYYLLLHGWTALFGTSATAVRALSAVISVLTLPLAWHLARRLAGRRSAAALIVLLATSPFLIRYASEARMYALMVLLTVLGVGAGAAAVRRPGAGPVLGFGAVTGALLLTHVWAFHVVAVTGVLALAALPFRRGPALRVLAGLAVGGLLYSPWLLSFLVQLAHTGTPWAVPPGYAALPLALEAWQGGGQVRAHVLGTTLLLLAAVGLLAAAATRRAGERTVVLSLQPRRSRLVLLALSLGVLLVAGEVSRLTGTAVHDRYTSVAVSAFLALAALGVAALPGTGVRAAVLVAVAGLGLATELPEVAEPRTQAGEVARALADAAPGDVVVFCPDQLGPAVTRLVPPERGLDLVAFPDLGPADRVDWTDYEARMESTPSAAVAADVLQRAGDGSAVWVVSGPGYRVPSTQQCGDLVGALEAARGTAELVVAPDRVIPEDSRLHRLPPVAVP</sequence>
<protein>
    <submittedName>
        <fullName evidence="11">Dolichyl-phosphate-mannose-protein mannosyltransferase</fullName>
    </submittedName>
</protein>
<evidence type="ECO:0000313" key="11">
    <source>
        <dbReference type="EMBL" id="SDX81853.1"/>
    </source>
</evidence>
<dbReference type="RefSeq" id="WP_091152780.1">
    <property type="nucleotide sequence ID" value="NZ_FNOT01000003.1"/>
</dbReference>
<feature type="transmembrane region" description="Helical" evidence="9">
    <location>
        <begin position="284"/>
        <end position="305"/>
    </location>
</feature>
<dbReference type="GO" id="GO:0016763">
    <property type="term" value="F:pentosyltransferase activity"/>
    <property type="evidence" value="ECO:0007669"/>
    <property type="project" value="TreeGrafter"/>
</dbReference>
<dbReference type="STRING" id="1137993.SAMN05660209_01358"/>
<dbReference type="InterPro" id="IPR050297">
    <property type="entry name" value="LipidA_mod_glycosyltrf_83"/>
</dbReference>
<feature type="transmembrane region" description="Helical" evidence="9">
    <location>
        <begin position="326"/>
        <end position="342"/>
    </location>
</feature>
<evidence type="ECO:0000256" key="2">
    <source>
        <dbReference type="ARBA" id="ARBA00022475"/>
    </source>
</evidence>
<evidence type="ECO:0000256" key="6">
    <source>
        <dbReference type="ARBA" id="ARBA00022989"/>
    </source>
</evidence>
<keyword evidence="6 9" id="KW-1133">Transmembrane helix</keyword>
<keyword evidence="12" id="KW-1185">Reference proteome</keyword>
<keyword evidence="4 11" id="KW-0808">Transferase</keyword>
<evidence type="ECO:0000256" key="9">
    <source>
        <dbReference type="SAM" id="Phobius"/>
    </source>
</evidence>
<dbReference type="GO" id="GO:0005886">
    <property type="term" value="C:plasma membrane"/>
    <property type="evidence" value="ECO:0007669"/>
    <property type="project" value="UniProtKB-SubCell"/>
</dbReference>
<evidence type="ECO:0000313" key="12">
    <source>
        <dbReference type="Proteomes" id="UP000198921"/>
    </source>
</evidence>
<dbReference type="Proteomes" id="UP000198921">
    <property type="component" value="Unassembled WGS sequence"/>
</dbReference>
<evidence type="ECO:0000256" key="1">
    <source>
        <dbReference type="ARBA" id="ARBA00004651"/>
    </source>
</evidence>
<evidence type="ECO:0000256" key="3">
    <source>
        <dbReference type="ARBA" id="ARBA00022676"/>
    </source>
</evidence>
<feature type="transmembrane region" description="Helical" evidence="9">
    <location>
        <begin position="233"/>
        <end position="253"/>
    </location>
</feature>
<accession>A0A1H3ESY9</accession>
<gene>
    <name evidence="11" type="ORF">SAMN05660209_01358</name>
</gene>
<feature type="transmembrane region" description="Helical" evidence="9">
    <location>
        <begin position="103"/>
        <end position="130"/>
    </location>
</feature>
<organism evidence="11 12">
    <name type="scientific">Geodermatophilus africanus</name>
    <dbReference type="NCBI Taxonomy" id="1137993"/>
    <lineage>
        <taxon>Bacteria</taxon>
        <taxon>Bacillati</taxon>
        <taxon>Actinomycetota</taxon>
        <taxon>Actinomycetes</taxon>
        <taxon>Geodermatophilales</taxon>
        <taxon>Geodermatophilaceae</taxon>
        <taxon>Geodermatophilus</taxon>
    </lineage>
</organism>
<keyword evidence="3 11" id="KW-0328">Glycosyltransferase</keyword>
<name>A0A1H3ESY9_9ACTN</name>
<dbReference type="GO" id="GO:0009103">
    <property type="term" value="P:lipopolysaccharide biosynthetic process"/>
    <property type="evidence" value="ECO:0007669"/>
    <property type="project" value="UniProtKB-ARBA"/>
</dbReference>
<feature type="transmembrane region" description="Helical" evidence="9">
    <location>
        <begin position="38"/>
        <end position="61"/>
    </location>
</feature>
<comment type="subcellular location">
    <subcellularLocation>
        <location evidence="1">Cell membrane</location>
        <topology evidence="1">Multi-pass membrane protein</topology>
    </subcellularLocation>
</comment>
<evidence type="ECO:0000256" key="5">
    <source>
        <dbReference type="ARBA" id="ARBA00022692"/>
    </source>
</evidence>
<feature type="domain" description="Glycosyltransferase RgtA/B/C/D-like" evidence="10">
    <location>
        <begin position="93"/>
        <end position="225"/>
    </location>
</feature>
<dbReference type="InterPro" id="IPR038731">
    <property type="entry name" value="RgtA/B/C-like"/>
</dbReference>
<reference evidence="12" key="1">
    <citation type="submission" date="2016-10" db="EMBL/GenBank/DDBJ databases">
        <authorList>
            <person name="Varghese N."/>
            <person name="Submissions S."/>
        </authorList>
    </citation>
    <scope>NUCLEOTIDE SEQUENCE [LARGE SCALE GENOMIC DNA]</scope>
    <source>
        <strain evidence="12">DSM 45422</strain>
    </source>
</reference>
<evidence type="ECO:0000259" key="10">
    <source>
        <dbReference type="Pfam" id="PF13231"/>
    </source>
</evidence>
<feature type="transmembrane region" description="Helical" evidence="9">
    <location>
        <begin position="354"/>
        <end position="373"/>
    </location>
</feature>
<proteinExistence type="predicted"/>
<feature type="region of interest" description="Disordered" evidence="8">
    <location>
        <begin position="1"/>
        <end position="30"/>
    </location>
</feature>
<dbReference type="OrthoDB" id="5318634at2"/>
<keyword evidence="2" id="KW-1003">Cell membrane</keyword>
<dbReference type="EMBL" id="FNOT01000003">
    <property type="protein sequence ID" value="SDX81853.1"/>
    <property type="molecule type" value="Genomic_DNA"/>
</dbReference>
<dbReference type="PANTHER" id="PTHR33908:SF11">
    <property type="entry name" value="MEMBRANE PROTEIN"/>
    <property type="match status" value="1"/>
</dbReference>
<keyword evidence="5 9" id="KW-0812">Transmembrane</keyword>
<feature type="transmembrane region" description="Helical" evidence="9">
    <location>
        <begin position="195"/>
        <end position="221"/>
    </location>
</feature>
<evidence type="ECO:0000256" key="7">
    <source>
        <dbReference type="ARBA" id="ARBA00023136"/>
    </source>
</evidence>